<keyword evidence="1" id="KW-0812">Transmembrane</keyword>
<feature type="transmembrane region" description="Helical" evidence="1">
    <location>
        <begin position="364"/>
        <end position="385"/>
    </location>
</feature>
<name>A0AAV9GP89_9PEZI</name>
<gene>
    <name evidence="2" type="ORF">QBC34DRAFT_437267</name>
</gene>
<comment type="caution">
    <text evidence="2">The sequence shown here is derived from an EMBL/GenBank/DDBJ whole genome shotgun (WGS) entry which is preliminary data.</text>
</comment>
<protein>
    <recommendedName>
        <fullName evidence="4">Oligopeptide transporter</fullName>
    </recommendedName>
</protein>
<keyword evidence="1" id="KW-1133">Transmembrane helix</keyword>
<evidence type="ECO:0008006" key="4">
    <source>
        <dbReference type="Google" id="ProtNLM"/>
    </source>
</evidence>
<feature type="transmembrane region" description="Helical" evidence="1">
    <location>
        <begin position="147"/>
        <end position="167"/>
    </location>
</feature>
<feature type="transmembrane region" description="Helical" evidence="1">
    <location>
        <begin position="494"/>
        <end position="511"/>
    </location>
</feature>
<feature type="transmembrane region" description="Helical" evidence="1">
    <location>
        <begin position="81"/>
        <end position="105"/>
    </location>
</feature>
<organism evidence="2 3">
    <name type="scientific">Podospora aff. communis PSN243</name>
    <dbReference type="NCBI Taxonomy" id="3040156"/>
    <lineage>
        <taxon>Eukaryota</taxon>
        <taxon>Fungi</taxon>
        <taxon>Dikarya</taxon>
        <taxon>Ascomycota</taxon>
        <taxon>Pezizomycotina</taxon>
        <taxon>Sordariomycetes</taxon>
        <taxon>Sordariomycetidae</taxon>
        <taxon>Sordariales</taxon>
        <taxon>Podosporaceae</taxon>
        <taxon>Podospora</taxon>
    </lineage>
</organism>
<feature type="transmembrane region" description="Helical" evidence="1">
    <location>
        <begin position="436"/>
        <end position="460"/>
    </location>
</feature>
<sequence>MATQALSTRKRSADWYWDGQHHFHSHSTSSETVSGATLENHGPWAQQVEGFDSRTKAVDIDFRGHERSLLKLNRDLRTRNLSIVGLVFAWATAIATLTTGILILISPNVNAPEYLVGKAVMIGPTPYMWPKVTRYPGGHRIYKVNEFGMIVLPLVLQVAITLIIGCLESIHATTLRWALWHEGRLRYNSNLRLFTSSRRFGPNKWPANTAAIIGLVLSYGGASIMTFPVQVTAIVLSAGRMLDLDYNIDHLQDRTAIDFNGWGLVGLGTGLLLQSIISSWALLDSSYVGTWNGNPLATARACQILKATTHNPFHSSPHLLHTSDIELLPSPAQPIQPPPKPTLPTPLQPSALTLSPHTRPLTHLLWAVFTLTALLLLTITIRASLPSASNSFPGPTTSLTFVRSYSGHSTPWYTFQFFGMVEGVYNKNPYASRREYIGLLIQSAVLCIPVFGLHVADLLCQMQRDEAIWRRAATEGVDPDGSLWVQGLRSGPSWVVFLAKAIVPWVFGFAVGCNRNIYFATLPSLVVAVVFLGLAVTVEVLVRRKPRGMQPAAYGDVVVLGGLVDDWGVERVFWGDRGAWCEDGEGEVRVAGTAGTRLADLREGVRYVGLGSRSGVV</sequence>
<reference evidence="2" key="2">
    <citation type="submission" date="2023-05" db="EMBL/GenBank/DDBJ databases">
        <authorList>
            <consortium name="Lawrence Berkeley National Laboratory"/>
            <person name="Steindorff A."/>
            <person name="Hensen N."/>
            <person name="Bonometti L."/>
            <person name="Westerberg I."/>
            <person name="Brannstrom I.O."/>
            <person name="Guillou S."/>
            <person name="Cros-Aarteil S."/>
            <person name="Calhoun S."/>
            <person name="Haridas S."/>
            <person name="Kuo A."/>
            <person name="Mondo S."/>
            <person name="Pangilinan J."/>
            <person name="Riley R."/>
            <person name="Labutti K."/>
            <person name="Andreopoulos B."/>
            <person name="Lipzen A."/>
            <person name="Chen C."/>
            <person name="Yanf M."/>
            <person name="Daum C."/>
            <person name="Ng V."/>
            <person name="Clum A."/>
            <person name="Ohm R."/>
            <person name="Martin F."/>
            <person name="Silar P."/>
            <person name="Natvig D."/>
            <person name="Lalanne C."/>
            <person name="Gautier V."/>
            <person name="Ament-Velasquez S.L."/>
            <person name="Kruys A."/>
            <person name="Hutchinson M.I."/>
            <person name="Powell A.J."/>
            <person name="Barry K."/>
            <person name="Miller A.N."/>
            <person name="Grigoriev I.V."/>
            <person name="Debuchy R."/>
            <person name="Gladieux P."/>
            <person name="Thoren M.H."/>
            <person name="Johannesson H."/>
        </authorList>
    </citation>
    <scope>NUCLEOTIDE SEQUENCE</scope>
    <source>
        <strain evidence="2">PSN243</strain>
    </source>
</reference>
<feature type="transmembrane region" description="Helical" evidence="1">
    <location>
        <begin position="517"/>
        <end position="542"/>
    </location>
</feature>
<keyword evidence="3" id="KW-1185">Reference proteome</keyword>
<feature type="transmembrane region" description="Helical" evidence="1">
    <location>
        <begin position="209"/>
        <end position="239"/>
    </location>
</feature>
<dbReference type="Proteomes" id="UP001321760">
    <property type="component" value="Unassembled WGS sequence"/>
</dbReference>
<keyword evidence="1" id="KW-0472">Membrane</keyword>
<evidence type="ECO:0000313" key="2">
    <source>
        <dbReference type="EMBL" id="KAK4450428.1"/>
    </source>
</evidence>
<feature type="transmembrane region" description="Helical" evidence="1">
    <location>
        <begin position="259"/>
        <end position="283"/>
    </location>
</feature>
<evidence type="ECO:0000256" key="1">
    <source>
        <dbReference type="SAM" id="Phobius"/>
    </source>
</evidence>
<dbReference type="EMBL" id="MU865932">
    <property type="protein sequence ID" value="KAK4450428.1"/>
    <property type="molecule type" value="Genomic_DNA"/>
</dbReference>
<evidence type="ECO:0000313" key="3">
    <source>
        <dbReference type="Proteomes" id="UP001321760"/>
    </source>
</evidence>
<reference evidence="2" key="1">
    <citation type="journal article" date="2023" name="Mol. Phylogenet. Evol.">
        <title>Genome-scale phylogeny and comparative genomics of the fungal order Sordariales.</title>
        <authorList>
            <person name="Hensen N."/>
            <person name="Bonometti L."/>
            <person name="Westerberg I."/>
            <person name="Brannstrom I.O."/>
            <person name="Guillou S."/>
            <person name="Cros-Aarteil S."/>
            <person name="Calhoun S."/>
            <person name="Haridas S."/>
            <person name="Kuo A."/>
            <person name="Mondo S."/>
            <person name="Pangilinan J."/>
            <person name="Riley R."/>
            <person name="LaButti K."/>
            <person name="Andreopoulos B."/>
            <person name="Lipzen A."/>
            <person name="Chen C."/>
            <person name="Yan M."/>
            <person name="Daum C."/>
            <person name="Ng V."/>
            <person name="Clum A."/>
            <person name="Steindorff A."/>
            <person name="Ohm R.A."/>
            <person name="Martin F."/>
            <person name="Silar P."/>
            <person name="Natvig D.O."/>
            <person name="Lalanne C."/>
            <person name="Gautier V."/>
            <person name="Ament-Velasquez S.L."/>
            <person name="Kruys A."/>
            <person name="Hutchinson M.I."/>
            <person name="Powell A.J."/>
            <person name="Barry K."/>
            <person name="Miller A.N."/>
            <person name="Grigoriev I.V."/>
            <person name="Debuchy R."/>
            <person name="Gladieux P."/>
            <person name="Hiltunen Thoren M."/>
            <person name="Johannesson H."/>
        </authorList>
    </citation>
    <scope>NUCLEOTIDE SEQUENCE</scope>
    <source>
        <strain evidence="2">PSN243</strain>
    </source>
</reference>
<proteinExistence type="predicted"/>
<accession>A0AAV9GP89</accession>
<dbReference type="AlphaFoldDB" id="A0AAV9GP89"/>